<evidence type="ECO:0000256" key="9">
    <source>
        <dbReference type="HAMAP-Rule" id="MF_00336"/>
    </source>
</evidence>
<dbReference type="GO" id="GO:0005829">
    <property type="term" value="C:cytosol"/>
    <property type="evidence" value="ECO:0007669"/>
    <property type="project" value="TreeGrafter"/>
</dbReference>
<dbReference type="AlphaFoldDB" id="A0A2W1NNS3"/>
<proteinExistence type="inferred from homology"/>
<keyword evidence="3 9" id="KW-0479">Metal-binding</keyword>
<comment type="subcellular location">
    <subcellularLocation>
        <location evidence="9">Cytoplasm</location>
    </subcellularLocation>
</comment>
<keyword evidence="4 9" id="KW-0547">Nucleotide-binding</keyword>
<organism evidence="10 11">
    <name type="scientific">Putridiphycobacter roseus</name>
    <dbReference type="NCBI Taxonomy" id="2219161"/>
    <lineage>
        <taxon>Bacteria</taxon>
        <taxon>Pseudomonadati</taxon>
        <taxon>Bacteroidota</taxon>
        <taxon>Flavobacteriia</taxon>
        <taxon>Flavobacteriales</taxon>
        <taxon>Crocinitomicaceae</taxon>
        <taxon>Putridiphycobacter</taxon>
    </lineage>
</organism>
<dbReference type="Proteomes" id="UP000249248">
    <property type="component" value="Unassembled WGS sequence"/>
</dbReference>
<dbReference type="EMBL" id="QKSB01000004">
    <property type="protein sequence ID" value="PZE17292.1"/>
    <property type="molecule type" value="Genomic_DNA"/>
</dbReference>
<dbReference type="GO" id="GO:0009102">
    <property type="term" value="P:biotin biosynthetic process"/>
    <property type="evidence" value="ECO:0007669"/>
    <property type="project" value="UniProtKB-UniRule"/>
</dbReference>
<feature type="binding site" evidence="9">
    <location>
        <begin position="14"/>
        <end position="19"/>
    </location>
    <ligand>
        <name>ATP</name>
        <dbReference type="ChEBI" id="CHEBI:30616"/>
    </ligand>
</feature>
<accession>A0A2W1NNS3</accession>
<evidence type="ECO:0000256" key="2">
    <source>
        <dbReference type="ARBA" id="ARBA00022598"/>
    </source>
</evidence>
<dbReference type="GO" id="GO:0005524">
    <property type="term" value="F:ATP binding"/>
    <property type="evidence" value="ECO:0007669"/>
    <property type="project" value="UniProtKB-UniRule"/>
</dbReference>
<dbReference type="Pfam" id="PF13500">
    <property type="entry name" value="AAA_26"/>
    <property type="match status" value="1"/>
</dbReference>
<dbReference type="RefSeq" id="WP_111062817.1">
    <property type="nucleotide sequence ID" value="NZ_JBHUCU010000016.1"/>
</dbReference>
<dbReference type="NCBIfam" id="TIGR00347">
    <property type="entry name" value="bioD"/>
    <property type="match status" value="1"/>
</dbReference>
<comment type="similarity">
    <text evidence="9">Belongs to the dethiobiotin synthetase family.</text>
</comment>
<comment type="subunit">
    <text evidence="9">Homodimer.</text>
</comment>
<evidence type="ECO:0000256" key="6">
    <source>
        <dbReference type="ARBA" id="ARBA00022840"/>
    </source>
</evidence>
<comment type="caution">
    <text evidence="10">The sequence shown here is derived from an EMBL/GenBank/DDBJ whole genome shotgun (WGS) entry which is preliminary data.</text>
</comment>
<dbReference type="UniPathway" id="UPA00078">
    <property type="reaction ID" value="UER00161"/>
</dbReference>
<dbReference type="InterPro" id="IPR027417">
    <property type="entry name" value="P-loop_NTPase"/>
</dbReference>
<comment type="cofactor">
    <cofactor evidence="9">
        <name>Mg(2+)</name>
        <dbReference type="ChEBI" id="CHEBI:18420"/>
    </cofactor>
</comment>
<evidence type="ECO:0000256" key="1">
    <source>
        <dbReference type="ARBA" id="ARBA00022490"/>
    </source>
</evidence>
<sequence length="205" mass="22137">MKQKVIGITGIGTDVGKTVVAAIIAEKLKADYYKLVQAGDLNALDSEFVKLQLSNDISVVHKTGILLSQPMSPHAAAKMDGLSLQVEDFTLPETQNQLIVEGAGGVLVPINENGQYIIDVMAGLVDEVILVSRHYLGSINHTLLSIHFLQSKNIPIKGIVFVGEENLATESIIAANTQIKILGRVAWAQVLDQEFIQKAGKKIDL</sequence>
<dbReference type="EC" id="6.3.3.3" evidence="9"/>
<keyword evidence="1 9" id="KW-0963">Cytoplasm</keyword>
<evidence type="ECO:0000313" key="10">
    <source>
        <dbReference type="EMBL" id="PZE17292.1"/>
    </source>
</evidence>
<name>A0A2W1NNS3_9FLAO</name>
<dbReference type="CDD" id="cd03109">
    <property type="entry name" value="DTBS"/>
    <property type="match status" value="1"/>
</dbReference>
<protein>
    <recommendedName>
        <fullName evidence="9">ATP-dependent dethiobiotin synthetase BioD</fullName>
        <ecNumber evidence="9">6.3.3.3</ecNumber>
    </recommendedName>
    <alternativeName>
        <fullName evidence="9">DTB synthetase</fullName>
        <shortName evidence="9">DTBS</shortName>
    </alternativeName>
    <alternativeName>
        <fullName evidence="9">Dethiobiotin synthase</fullName>
    </alternativeName>
</protein>
<keyword evidence="11" id="KW-1185">Reference proteome</keyword>
<keyword evidence="5 9" id="KW-0093">Biotin biosynthesis</keyword>
<feature type="binding site" evidence="9">
    <location>
        <position position="101"/>
    </location>
    <ligand>
        <name>Mg(2+)</name>
        <dbReference type="ChEBI" id="CHEBI:18420"/>
    </ligand>
</feature>
<comment type="catalytic activity">
    <reaction evidence="9">
        <text>(7R,8S)-7,8-diammoniononanoate + CO2 + ATP = (4R,5S)-dethiobiotin + ADP + phosphate + 3 H(+)</text>
        <dbReference type="Rhea" id="RHEA:15805"/>
        <dbReference type="ChEBI" id="CHEBI:15378"/>
        <dbReference type="ChEBI" id="CHEBI:16526"/>
        <dbReference type="ChEBI" id="CHEBI:30616"/>
        <dbReference type="ChEBI" id="CHEBI:43474"/>
        <dbReference type="ChEBI" id="CHEBI:149469"/>
        <dbReference type="ChEBI" id="CHEBI:149473"/>
        <dbReference type="ChEBI" id="CHEBI:456216"/>
        <dbReference type="EC" id="6.3.3.3"/>
    </reaction>
</comment>
<feature type="binding site" evidence="9">
    <location>
        <position position="45"/>
    </location>
    <ligand>
        <name>Mg(2+)</name>
        <dbReference type="ChEBI" id="CHEBI:18420"/>
    </ligand>
</feature>
<evidence type="ECO:0000256" key="8">
    <source>
        <dbReference type="ARBA" id="ARBA00047386"/>
    </source>
</evidence>
<feature type="binding site" evidence="9">
    <location>
        <position position="45"/>
    </location>
    <ligand>
        <name>ATP</name>
        <dbReference type="ChEBI" id="CHEBI:30616"/>
    </ligand>
</feature>
<evidence type="ECO:0000256" key="4">
    <source>
        <dbReference type="ARBA" id="ARBA00022741"/>
    </source>
</evidence>
<dbReference type="InterPro" id="IPR004472">
    <property type="entry name" value="DTB_synth_BioD"/>
</dbReference>
<dbReference type="PANTHER" id="PTHR43210">
    <property type="entry name" value="DETHIOBIOTIN SYNTHETASE"/>
    <property type="match status" value="1"/>
</dbReference>
<feature type="binding site" evidence="9">
    <location>
        <begin position="101"/>
        <end position="104"/>
    </location>
    <ligand>
        <name>ATP</name>
        <dbReference type="ChEBI" id="CHEBI:30616"/>
    </ligand>
</feature>
<feature type="active site" evidence="9">
    <location>
        <position position="34"/>
    </location>
</feature>
<dbReference type="HAMAP" id="MF_00336">
    <property type="entry name" value="BioD"/>
    <property type="match status" value="1"/>
</dbReference>
<evidence type="ECO:0000256" key="7">
    <source>
        <dbReference type="ARBA" id="ARBA00022842"/>
    </source>
</evidence>
<dbReference type="Gene3D" id="3.40.50.300">
    <property type="entry name" value="P-loop containing nucleotide triphosphate hydrolases"/>
    <property type="match status" value="1"/>
</dbReference>
<evidence type="ECO:0000256" key="5">
    <source>
        <dbReference type="ARBA" id="ARBA00022756"/>
    </source>
</evidence>
<comment type="caution">
    <text evidence="9">Lacks conserved residue(s) required for the propagation of feature annotation.</text>
</comment>
<evidence type="ECO:0000256" key="3">
    <source>
        <dbReference type="ARBA" id="ARBA00022723"/>
    </source>
</evidence>
<comment type="catalytic activity">
    <reaction evidence="8">
        <text>(7R,8S)-8-amino-7-(carboxyamino)nonanoate + ATP = (4R,5S)-dethiobiotin + ADP + phosphate + H(+)</text>
        <dbReference type="Rhea" id="RHEA:63684"/>
        <dbReference type="ChEBI" id="CHEBI:15378"/>
        <dbReference type="ChEBI" id="CHEBI:30616"/>
        <dbReference type="ChEBI" id="CHEBI:43474"/>
        <dbReference type="ChEBI" id="CHEBI:149470"/>
        <dbReference type="ChEBI" id="CHEBI:149473"/>
        <dbReference type="ChEBI" id="CHEBI:456216"/>
    </reaction>
</comment>
<reference evidence="10 11" key="1">
    <citation type="submission" date="2018-06" db="EMBL/GenBank/DDBJ databases">
        <title>The draft genome sequence of Crocinitomix sp. SM1701.</title>
        <authorList>
            <person name="Zhang X."/>
        </authorList>
    </citation>
    <scope>NUCLEOTIDE SEQUENCE [LARGE SCALE GENOMIC DNA]</scope>
    <source>
        <strain evidence="10 11">SM1701</strain>
    </source>
</reference>
<keyword evidence="6 9" id="KW-0067">ATP-binding</keyword>
<dbReference type="OrthoDB" id="9802097at2"/>
<dbReference type="GO" id="GO:0004141">
    <property type="term" value="F:dethiobiotin synthase activity"/>
    <property type="evidence" value="ECO:0007669"/>
    <property type="project" value="UniProtKB-UniRule"/>
</dbReference>
<dbReference type="SUPFAM" id="SSF52540">
    <property type="entry name" value="P-loop containing nucleoside triphosphate hydrolases"/>
    <property type="match status" value="1"/>
</dbReference>
<evidence type="ECO:0000313" key="11">
    <source>
        <dbReference type="Proteomes" id="UP000249248"/>
    </source>
</evidence>
<comment type="function">
    <text evidence="9">Catalyzes a mechanistically unusual reaction, the ATP-dependent insertion of CO2 between the N7 and N8 nitrogen atoms of 7,8-diaminopelargonic acid (DAPA, also called 7,8-diammoniononanoate) to form a ureido ring.</text>
</comment>
<keyword evidence="2 9" id="KW-0436">Ligase</keyword>
<dbReference type="PIRSF" id="PIRSF006755">
    <property type="entry name" value="DTB_synth"/>
    <property type="match status" value="1"/>
</dbReference>
<dbReference type="PANTHER" id="PTHR43210:SF2">
    <property type="entry name" value="ATP-DEPENDENT DETHIOBIOTIN SYNTHETASE BIOD 2"/>
    <property type="match status" value="1"/>
</dbReference>
<dbReference type="GO" id="GO:0000287">
    <property type="term" value="F:magnesium ion binding"/>
    <property type="evidence" value="ECO:0007669"/>
    <property type="project" value="UniProtKB-UniRule"/>
</dbReference>
<keyword evidence="7 9" id="KW-0460">Magnesium</keyword>
<feature type="binding site" evidence="9">
    <location>
        <position position="18"/>
    </location>
    <ligand>
        <name>Mg(2+)</name>
        <dbReference type="ChEBI" id="CHEBI:18420"/>
    </ligand>
</feature>
<gene>
    <name evidence="9 10" type="primary">bioD</name>
    <name evidence="10" type="ORF">DNU06_08455</name>
</gene>
<comment type="pathway">
    <text evidence="9">Cofactor biosynthesis; biotin biosynthesis; biotin from 7,8-diaminononanoate: step 1/2.</text>
</comment>